<dbReference type="InterPro" id="IPR052514">
    <property type="entry name" value="SAM-dependent_MTase"/>
</dbReference>
<accession>A0ABX1QG31</accession>
<dbReference type="PANTHER" id="PTHR34203">
    <property type="entry name" value="METHYLTRANSFERASE, FKBM FAMILY PROTEIN"/>
    <property type="match status" value="1"/>
</dbReference>
<dbReference type="GO" id="GO:0032259">
    <property type="term" value="P:methylation"/>
    <property type="evidence" value="ECO:0007669"/>
    <property type="project" value="UniProtKB-KW"/>
</dbReference>
<sequence length="246" mass="27732">MIVDIGAHDGTTGSNSRLLEQLGWRCLLVEPNPALAELVRRNRRSPLYECALSSAEGTADLTIVGGAPGADGLSGISLGQLNLHRITAEGYTTREIQVRTTRLDTLLEEAGVSPGIDVLSIDVEGHEHSVLAGFDIERWRPRLVIIEDNSDYADPRIPDWMRRRSYRRVFRSGVNDWYAAIDDATFDIAPNRAYIAWRTVTGPLRRRLRQGIDGALRPLRPWLSAHPALKRRIQRVKRWFGITRTF</sequence>
<protein>
    <submittedName>
        <fullName evidence="2">FkbM family methyltransferase</fullName>
    </submittedName>
</protein>
<dbReference type="InterPro" id="IPR006342">
    <property type="entry name" value="FkbM_mtfrase"/>
</dbReference>
<dbReference type="InterPro" id="IPR029063">
    <property type="entry name" value="SAM-dependent_MTases_sf"/>
</dbReference>
<name>A0ABX1QG31_9RHOO</name>
<proteinExistence type="predicted"/>
<dbReference type="GO" id="GO:0008168">
    <property type="term" value="F:methyltransferase activity"/>
    <property type="evidence" value="ECO:0007669"/>
    <property type="project" value="UniProtKB-KW"/>
</dbReference>
<keyword evidence="3" id="KW-1185">Reference proteome</keyword>
<comment type="caution">
    <text evidence="2">The sequence shown here is derived from an EMBL/GenBank/DDBJ whole genome shotgun (WGS) entry which is preliminary data.</text>
</comment>
<gene>
    <name evidence="2" type="ORF">GPA25_21160</name>
</gene>
<keyword evidence="2" id="KW-0489">Methyltransferase</keyword>
<evidence type="ECO:0000259" key="1">
    <source>
        <dbReference type="Pfam" id="PF05050"/>
    </source>
</evidence>
<dbReference type="PANTHER" id="PTHR34203:SF15">
    <property type="entry name" value="SLL1173 PROTEIN"/>
    <property type="match status" value="1"/>
</dbReference>
<dbReference type="Gene3D" id="3.40.50.150">
    <property type="entry name" value="Vaccinia Virus protein VP39"/>
    <property type="match status" value="1"/>
</dbReference>
<dbReference type="EMBL" id="WTVQ01000056">
    <property type="protein sequence ID" value="NMG77268.1"/>
    <property type="molecule type" value="Genomic_DNA"/>
</dbReference>
<dbReference type="Proteomes" id="UP000648984">
    <property type="component" value="Unassembled WGS sequence"/>
</dbReference>
<dbReference type="SUPFAM" id="SSF53335">
    <property type="entry name" value="S-adenosyl-L-methionine-dependent methyltransferases"/>
    <property type="match status" value="1"/>
</dbReference>
<feature type="domain" description="Methyltransferase FkbM" evidence="1">
    <location>
        <begin position="4"/>
        <end position="167"/>
    </location>
</feature>
<evidence type="ECO:0000313" key="3">
    <source>
        <dbReference type="Proteomes" id="UP000648984"/>
    </source>
</evidence>
<keyword evidence="2" id="KW-0808">Transferase</keyword>
<reference evidence="2 3" key="1">
    <citation type="submission" date="2019-12" db="EMBL/GenBank/DDBJ databases">
        <title>Comparative genomics gives insights into the taxonomy of the Azoarcus-Aromatoleum group and reveals separate origins of nif in the plant-associated Azoarcus and non-plant-associated Aromatoleum sub-groups.</title>
        <authorList>
            <person name="Lafos M."/>
            <person name="Maluk M."/>
            <person name="Batista M."/>
            <person name="Junghare M."/>
            <person name="Carmona M."/>
            <person name="Faoro H."/>
            <person name="Cruz L.M."/>
            <person name="Battistoni F."/>
            <person name="De Souza E."/>
            <person name="Pedrosa F."/>
            <person name="Chen W.-M."/>
            <person name="Poole P.S."/>
            <person name="Dixon R.A."/>
            <person name="James E.K."/>
        </authorList>
    </citation>
    <scope>NUCLEOTIDE SEQUENCE [LARGE SCALE GENOMIC DNA]</scope>
    <source>
        <strain evidence="2 3">22Lin</strain>
    </source>
</reference>
<dbReference type="Pfam" id="PF05050">
    <property type="entry name" value="Methyltransf_21"/>
    <property type="match status" value="1"/>
</dbReference>
<dbReference type="RefSeq" id="WP_169262398.1">
    <property type="nucleotide sequence ID" value="NZ_WTVQ01000056.1"/>
</dbReference>
<organism evidence="2 3">
    <name type="scientific">Aromatoleum diolicum</name>
    <dbReference type="NCBI Taxonomy" id="75796"/>
    <lineage>
        <taxon>Bacteria</taxon>
        <taxon>Pseudomonadati</taxon>
        <taxon>Pseudomonadota</taxon>
        <taxon>Betaproteobacteria</taxon>
        <taxon>Rhodocyclales</taxon>
        <taxon>Rhodocyclaceae</taxon>
        <taxon>Aromatoleum</taxon>
    </lineage>
</organism>
<dbReference type="NCBIfam" id="TIGR01444">
    <property type="entry name" value="fkbM_fam"/>
    <property type="match status" value="1"/>
</dbReference>
<evidence type="ECO:0000313" key="2">
    <source>
        <dbReference type="EMBL" id="NMG77268.1"/>
    </source>
</evidence>